<dbReference type="GO" id="GO:0016887">
    <property type="term" value="F:ATP hydrolysis activity"/>
    <property type="evidence" value="ECO:0007669"/>
    <property type="project" value="InterPro"/>
</dbReference>
<dbReference type="InterPro" id="IPR049945">
    <property type="entry name" value="AAA_22"/>
</dbReference>
<dbReference type="OrthoDB" id="1123107at2"/>
<dbReference type="Gene3D" id="3.40.50.300">
    <property type="entry name" value="P-loop containing nucleotide triphosphate hydrolases"/>
    <property type="match status" value="1"/>
</dbReference>
<dbReference type="KEGG" id="kak:Kalk_20995"/>
<feature type="domain" description="ORC1/DEAH AAA+ ATPase" evidence="1">
    <location>
        <begin position="42"/>
        <end position="164"/>
    </location>
</feature>
<dbReference type="InterPro" id="IPR027417">
    <property type="entry name" value="P-loop_NTPase"/>
</dbReference>
<keyword evidence="3" id="KW-1185">Reference proteome</keyword>
<proteinExistence type="predicted"/>
<dbReference type="RefSeq" id="WP_101896122.1">
    <property type="nucleotide sequence ID" value="NZ_CP022684.1"/>
</dbReference>
<dbReference type="Pfam" id="PF13401">
    <property type="entry name" value="AAA_22"/>
    <property type="match status" value="1"/>
</dbReference>
<accession>A0A2K9LR32</accession>
<reference evidence="3" key="1">
    <citation type="submission" date="2017-08" db="EMBL/GenBank/DDBJ databases">
        <title>Direct submision.</title>
        <authorList>
            <person name="Kim S.-J."/>
            <person name="Rhee S.-K."/>
        </authorList>
    </citation>
    <scope>NUCLEOTIDE SEQUENCE [LARGE SCALE GENOMIC DNA]</scope>
    <source>
        <strain evidence="3">GI5</strain>
    </source>
</reference>
<sequence length="814" mass="92347">MPSFLSTVQDATWFADADHRHLVPRTRQLQQLESYKHLPVRALIAPNGSGKTTLLQQYHHQHPDSVWVSLQPEDRDACHFFTHLNRAIEQQQPSVTGAILCNEFGEQAPLLCLDLFQHQLDRRESGLCILLDDMQVLEGAPWLPEFVAFMGQSRNINWIISGQSHSLLGNADSQHRANAFVMTHEDLYFTHQEIRVFLSKHANHQEFNERIMSITAGWPAGVKLGQLCLSRFPSFIVHEEQTGRELFFSMVDRLIDDLSPQAQKLLTQTAFLQRFNTDLGGYCVRGMNTERVIEELLETRFLLSINPEHPLRYHLPPMVSARAMMRFRQLDTNSQDQLIGRACTWLTQANLRIDGCKAAHCYSQPNFLQEYFLKSLAFWLRVGDLQSLSESFTLLDNGYLPQELAQQIPVRTARCWLMAISGRLKEAKSTLDALLGTLTPNQVLTEPKNSTEANYAVIYALIQHQRSALTAKELSQLKLLIKHPQMYTSLRTSLNCIIGEIELNRRHTGHAADYLLQSTSLANQLHYECVLGVSSQAEIRQRYLSGETELAMQLSETFNSRHDPFPDHVGNAMGKAVYAYLVYRQKNKLQGYEQSLALMGKASPWLHTDAQFLAYQPLIRYTIEQGDTELATALLQHLQAVANLSDAPRFVAQIALERFRLAIIDNQQAELLKLAVEFDLATRISACLAQPSRLDWVCRESWLLCGIFYELGKSDIHRASELTKQLLHLNVEFGYASRHLPLSLLAAMLEFRLDLKTAAYVKLNDVLTQAESEGITHGLFDDVPGIEVMVNQALAENRINHSEHIASLLSLGFG</sequence>
<evidence type="ECO:0000313" key="2">
    <source>
        <dbReference type="EMBL" id="AUM14753.1"/>
    </source>
</evidence>
<gene>
    <name evidence="2" type="ORF">Kalk_20995</name>
</gene>
<evidence type="ECO:0000259" key="1">
    <source>
        <dbReference type="Pfam" id="PF13401"/>
    </source>
</evidence>
<dbReference type="EMBL" id="CP022684">
    <property type="protein sequence ID" value="AUM14753.1"/>
    <property type="molecule type" value="Genomic_DNA"/>
</dbReference>
<name>A0A2K9LR32_9GAMM</name>
<evidence type="ECO:0000313" key="3">
    <source>
        <dbReference type="Proteomes" id="UP000235116"/>
    </source>
</evidence>
<dbReference type="SUPFAM" id="SSF52540">
    <property type="entry name" value="P-loop containing nucleoside triphosphate hydrolases"/>
    <property type="match status" value="1"/>
</dbReference>
<dbReference type="Proteomes" id="UP000235116">
    <property type="component" value="Chromosome"/>
</dbReference>
<protein>
    <recommendedName>
        <fullName evidence="1">ORC1/DEAH AAA+ ATPase domain-containing protein</fullName>
    </recommendedName>
</protein>
<dbReference type="AlphaFoldDB" id="A0A2K9LR32"/>
<organism evidence="2 3">
    <name type="scientific">Ketobacter alkanivorans</name>
    <dbReference type="NCBI Taxonomy" id="1917421"/>
    <lineage>
        <taxon>Bacteria</taxon>
        <taxon>Pseudomonadati</taxon>
        <taxon>Pseudomonadota</taxon>
        <taxon>Gammaproteobacteria</taxon>
        <taxon>Pseudomonadales</taxon>
        <taxon>Ketobacteraceae</taxon>
        <taxon>Ketobacter</taxon>
    </lineage>
</organism>